<sequence length="267" mass="31190">MNPYNNSYNSFSNNTTILPLINENVSSEPFYDLPDKIVDLYIEDGDVEQKINKTTTSSSTVATTTAKYKIKANQYDKMNDKEQQIAILGYKGRFLVEVDPLVNSRVGAVDRLRGISISEHEKYIMNINDQANKNGYFSNLESYLRYGPKNGKQYSVMMNGFKQQFSKENDKVFYHGPNQPWYMIMPWNFDKCGRVFDPVDISHMPIKRIYIFCKQHTPCDFWGNRQPIKTNLNKNQDNFSKTNPAFITRKMAEKERKNNQTNSVRYR</sequence>
<evidence type="ECO:0000313" key="1">
    <source>
        <dbReference type="EMBL" id="CAF1567034.1"/>
    </source>
</evidence>
<accession>A0A815Y7I8</accession>
<dbReference type="Proteomes" id="UP000663855">
    <property type="component" value="Unassembled WGS sequence"/>
</dbReference>
<organism evidence="1 3">
    <name type="scientific">Rotaria magnacalcarata</name>
    <dbReference type="NCBI Taxonomy" id="392030"/>
    <lineage>
        <taxon>Eukaryota</taxon>
        <taxon>Metazoa</taxon>
        <taxon>Spiralia</taxon>
        <taxon>Gnathifera</taxon>
        <taxon>Rotifera</taxon>
        <taxon>Eurotatoria</taxon>
        <taxon>Bdelloidea</taxon>
        <taxon>Philodinida</taxon>
        <taxon>Philodinidae</taxon>
        <taxon>Rotaria</taxon>
    </lineage>
</organism>
<comment type="caution">
    <text evidence="1">The sequence shown here is derived from an EMBL/GenBank/DDBJ whole genome shotgun (WGS) entry which is preliminary data.</text>
</comment>
<gene>
    <name evidence="2" type="ORF">BYL167_LOCUS60816</name>
    <name evidence="1" type="ORF">CJN711_LOCUS31613</name>
</gene>
<dbReference type="EMBL" id="CAJNOV010015074">
    <property type="protein sequence ID" value="CAF1567034.1"/>
    <property type="molecule type" value="Genomic_DNA"/>
</dbReference>
<name>A0A815Y7I8_9BILA</name>
<dbReference type="AlphaFoldDB" id="A0A815Y7I8"/>
<dbReference type="EMBL" id="CAJOBH010231322">
    <property type="protein sequence ID" value="CAF5072705.1"/>
    <property type="molecule type" value="Genomic_DNA"/>
</dbReference>
<evidence type="ECO:0000313" key="3">
    <source>
        <dbReference type="Proteomes" id="UP000663855"/>
    </source>
</evidence>
<proteinExistence type="predicted"/>
<protein>
    <submittedName>
        <fullName evidence="1">Uncharacterized protein</fullName>
    </submittedName>
</protein>
<reference evidence="1" key="1">
    <citation type="submission" date="2021-02" db="EMBL/GenBank/DDBJ databases">
        <authorList>
            <person name="Nowell W R."/>
        </authorList>
    </citation>
    <scope>NUCLEOTIDE SEQUENCE</scope>
</reference>
<dbReference type="Proteomes" id="UP000681967">
    <property type="component" value="Unassembled WGS sequence"/>
</dbReference>
<evidence type="ECO:0000313" key="2">
    <source>
        <dbReference type="EMBL" id="CAF5072705.1"/>
    </source>
</evidence>